<dbReference type="GO" id="GO:0005886">
    <property type="term" value="C:plasma membrane"/>
    <property type="evidence" value="ECO:0007669"/>
    <property type="project" value="UniProtKB-SubCell"/>
</dbReference>
<feature type="transmembrane region" description="Helical" evidence="6">
    <location>
        <begin position="318"/>
        <end position="343"/>
    </location>
</feature>
<dbReference type="InterPro" id="IPR024320">
    <property type="entry name" value="LPG_synthase_C"/>
</dbReference>
<evidence type="ECO:0000256" key="5">
    <source>
        <dbReference type="ARBA" id="ARBA00023136"/>
    </source>
</evidence>
<keyword evidence="4 6" id="KW-1133">Transmembrane helix</keyword>
<dbReference type="Gene3D" id="1.20.1540.10">
    <property type="entry name" value="Rhomboid-like"/>
    <property type="match status" value="1"/>
</dbReference>
<dbReference type="Proteomes" id="UP001142325">
    <property type="component" value="Unassembled WGS sequence"/>
</dbReference>
<gene>
    <name evidence="8" type="ORF">GCM10017596_00600</name>
</gene>
<evidence type="ECO:0000256" key="1">
    <source>
        <dbReference type="ARBA" id="ARBA00004651"/>
    </source>
</evidence>
<accession>A0A9W6HQQ3</accession>
<reference evidence="8" key="2">
    <citation type="submission" date="2023-01" db="EMBL/GenBank/DDBJ databases">
        <authorList>
            <person name="Sun Q."/>
            <person name="Evtushenko L."/>
        </authorList>
    </citation>
    <scope>NUCLEOTIDE SEQUENCE</scope>
    <source>
        <strain evidence="8">VKM Ac-1958</strain>
    </source>
</reference>
<protein>
    <submittedName>
        <fullName evidence="8">Membrane protein</fullName>
    </submittedName>
</protein>
<feature type="transmembrane region" description="Helical" evidence="6">
    <location>
        <begin position="291"/>
        <end position="311"/>
    </location>
</feature>
<evidence type="ECO:0000256" key="2">
    <source>
        <dbReference type="ARBA" id="ARBA00022475"/>
    </source>
</evidence>
<feature type="transmembrane region" description="Helical" evidence="6">
    <location>
        <begin position="27"/>
        <end position="47"/>
    </location>
</feature>
<feature type="transmembrane region" description="Helical" evidence="6">
    <location>
        <begin position="144"/>
        <end position="162"/>
    </location>
</feature>
<feature type="transmembrane region" description="Helical" evidence="6">
    <location>
        <begin position="355"/>
        <end position="375"/>
    </location>
</feature>
<dbReference type="InterPro" id="IPR035952">
    <property type="entry name" value="Rhomboid-like_sf"/>
</dbReference>
<evidence type="ECO:0000259" key="7">
    <source>
        <dbReference type="Pfam" id="PF09924"/>
    </source>
</evidence>
<dbReference type="EMBL" id="BSET01000001">
    <property type="protein sequence ID" value="GLK00345.1"/>
    <property type="molecule type" value="Genomic_DNA"/>
</dbReference>
<keyword evidence="3 6" id="KW-0812">Transmembrane</keyword>
<dbReference type="SUPFAM" id="SSF144091">
    <property type="entry name" value="Rhomboid-like"/>
    <property type="match status" value="1"/>
</dbReference>
<feature type="transmembrane region" description="Helical" evidence="6">
    <location>
        <begin position="396"/>
        <end position="420"/>
    </location>
</feature>
<dbReference type="PANTHER" id="PTHR34697:SF2">
    <property type="entry name" value="PHOSPHATIDYLGLYCEROL LYSYLTRANSFERASE"/>
    <property type="match status" value="1"/>
</dbReference>
<evidence type="ECO:0000256" key="4">
    <source>
        <dbReference type="ARBA" id="ARBA00022989"/>
    </source>
</evidence>
<proteinExistence type="predicted"/>
<dbReference type="RefSeq" id="WP_204938070.1">
    <property type="nucleotide sequence ID" value="NZ_BAAAUM010000001.1"/>
</dbReference>
<feature type="transmembrane region" description="Helical" evidence="6">
    <location>
        <begin position="191"/>
        <end position="208"/>
    </location>
</feature>
<dbReference type="GO" id="GO:0055091">
    <property type="term" value="P:phospholipid homeostasis"/>
    <property type="evidence" value="ECO:0007669"/>
    <property type="project" value="TreeGrafter"/>
</dbReference>
<dbReference type="GO" id="GO:0016755">
    <property type="term" value="F:aminoacyltransferase activity"/>
    <property type="evidence" value="ECO:0007669"/>
    <property type="project" value="TreeGrafter"/>
</dbReference>
<reference evidence="8" key="1">
    <citation type="journal article" date="2014" name="Int. J. Syst. Evol. Microbiol.">
        <title>Complete genome sequence of Corynebacterium casei LMG S-19264T (=DSM 44701T), isolated from a smear-ripened cheese.</title>
        <authorList>
            <consortium name="US DOE Joint Genome Institute (JGI-PGF)"/>
            <person name="Walter F."/>
            <person name="Albersmeier A."/>
            <person name="Kalinowski J."/>
            <person name="Ruckert C."/>
        </authorList>
    </citation>
    <scope>NUCLEOTIDE SEQUENCE</scope>
    <source>
        <strain evidence="8">VKM Ac-1958</strain>
    </source>
</reference>
<feature type="transmembrane region" description="Helical" evidence="6">
    <location>
        <begin position="169"/>
        <end position="185"/>
    </location>
</feature>
<comment type="subcellular location">
    <subcellularLocation>
        <location evidence="1">Cell membrane</location>
        <topology evidence="1">Multi-pass membrane protein</topology>
    </subcellularLocation>
</comment>
<feature type="transmembrane region" description="Helical" evidence="6">
    <location>
        <begin position="458"/>
        <end position="478"/>
    </location>
</feature>
<evidence type="ECO:0000256" key="6">
    <source>
        <dbReference type="SAM" id="Phobius"/>
    </source>
</evidence>
<feature type="transmembrane region" description="Helical" evidence="6">
    <location>
        <begin position="67"/>
        <end position="94"/>
    </location>
</feature>
<feature type="transmembrane region" description="Helical" evidence="6">
    <location>
        <begin position="106"/>
        <end position="124"/>
    </location>
</feature>
<evidence type="ECO:0000313" key="8">
    <source>
        <dbReference type="EMBL" id="GLK00345.1"/>
    </source>
</evidence>
<dbReference type="AlphaFoldDB" id="A0A9W6HQQ3"/>
<dbReference type="InterPro" id="IPR051211">
    <property type="entry name" value="PG_lysyltransferase"/>
</dbReference>
<comment type="caution">
    <text evidence="8">The sequence shown here is derived from an EMBL/GenBank/DDBJ whole genome shotgun (WGS) entry which is preliminary data.</text>
</comment>
<feature type="domain" description="Phosphatidylglycerol lysyltransferase C-terminal" evidence="7">
    <location>
        <begin position="494"/>
        <end position="798"/>
    </location>
</feature>
<evidence type="ECO:0000313" key="9">
    <source>
        <dbReference type="Proteomes" id="UP001142325"/>
    </source>
</evidence>
<feature type="transmembrane region" description="Helical" evidence="6">
    <location>
        <begin position="228"/>
        <end position="248"/>
    </location>
</feature>
<sequence>MTTQTHSPEPAVTRVARHIGRYVRQHPFSVALSIVLVTTALAWGTLWGNHPLELAASPLTTFAAGAWWTPITALLLVDSAIDLVLTLAIVLTVMAYAERLLGSLRALMLFFGVGVAAMLAGIGIEALAAQGGAMWALAAEAETVLDPAVGVFGVVMAGSALAPALFRRRIRLIGLAGVLMFALYAGDADSIYRLLAAVIGLFVGMLLARGTSGSALYRSSYGETRTLVAAMVAVTGLGPLIVLISGIGNGPLALAVAGFRGVDAREVLERCADDFSERCVADVSLALSAGAGPFLLSLLPLALSLLAAWGLRVGRRAAWILAVIVNIAIAVLTAVSLGTLALLDTATVDIVGEEFALWAVAAVLVPIAVVVMLLITRRRFAVRAPKEASARFALTVLGAFVLLATAYVVIALTAMSSFAVPVGVGDVLVDALRRFLPAGFLQGVPAAVAPTEGLALFAHQWVGVVFWVIVIIGMLVLYRATSSDRDAAGEKRFRELLRTGGGGTLGFMGTWPGNEYWFADDGSGAVAYRVINGIALTMSDPVGDETRSAATIRGFVDFCDAQGWSPVFYSFHEKHLATFQDFGWQYLSVGEETVIPLGTFELTGKPWAKVRQAYNKGEREGITTLWSTWDDLPATIAAEITALSEQWVSEKELPEMGFTLGGMAELKDPDVALYLAFNKNGGLEAITSWLPSWRDGRVVGWTIDFMRRGDGSMPGIMEFIIASAAFRMKEEGVEVISLSGAPLAEKPLAPGEEAPEATVMTRLLGWLGKVLEPAYGFTSLFRFKAKFNPEYHTIYMAYADPAQLPTIGLAIGKAYLPEVSPQEYVALAKTLTP</sequence>
<keyword evidence="2" id="KW-1003">Cell membrane</keyword>
<name>A0A9W6HQQ3_9MICO</name>
<keyword evidence="5 6" id="KW-0472">Membrane</keyword>
<evidence type="ECO:0000256" key="3">
    <source>
        <dbReference type="ARBA" id="ARBA00022692"/>
    </source>
</evidence>
<keyword evidence="9" id="KW-1185">Reference proteome</keyword>
<dbReference type="Pfam" id="PF09924">
    <property type="entry name" value="LPG_synthase_C"/>
    <property type="match status" value="1"/>
</dbReference>
<organism evidence="8 9">
    <name type="scientific">Microbacterium keratanolyticum</name>
    <dbReference type="NCBI Taxonomy" id="67574"/>
    <lineage>
        <taxon>Bacteria</taxon>
        <taxon>Bacillati</taxon>
        <taxon>Actinomycetota</taxon>
        <taxon>Actinomycetes</taxon>
        <taxon>Micrococcales</taxon>
        <taxon>Microbacteriaceae</taxon>
        <taxon>Microbacterium</taxon>
    </lineage>
</organism>
<dbReference type="PANTHER" id="PTHR34697">
    <property type="entry name" value="PHOSPHATIDYLGLYCEROL LYSYLTRANSFERASE"/>
    <property type="match status" value="1"/>
</dbReference>